<dbReference type="Pfam" id="PF14065">
    <property type="entry name" value="Pvc16_N"/>
    <property type="match status" value="1"/>
</dbReference>
<dbReference type="AlphaFoldDB" id="A0A1C6SZZ3"/>
<dbReference type="InterPro" id="IPR025351">
    <property type="entry name" value="Pvc16_N"/>
</dbReference>
<reference evidence="3" key="1">
    <citation type="submission" date="2016-06" db="EMBL/GenBank/DDBJ databases">
        <authorList>
            <person name="Varghese N."/>
            <person name="Submissions Spin"/>
        </authorList>
    </citation>
    <scope>NUCLEOTIDE SEQUENCE [LARGE SCALE GENOMIC DNA]</scope>
    <source>
        <strain evidence="3">DSM 45431</strain>
    </source>
</reference>
<dbReference type="GO" id="GO:0005975">
    <property type="term" value="P:carbohydrate metabolic process"/>
    <property type="evidence" value="ECO:0007669"/>
    <property type="project" value="UniProtKB-ARBA"/>
</dbReference>
<protein>
    <recommendedName>
        <fullName evidence="1">Pvc16 N-terminal domain-containing protein</fullName>
    </recommendedName>
</protein>
<accession>A0A1C6SZZ3</accession>
<organism evidence="2 3">
    <name type="scientific">Micromonospora rhizosphaerae</name>
    <dbReference type="NCBI Taxonomy" id="568872"/>
    <lineage>
        <taxon>Bacteria</taxon>
        <taxon>Bacillati</taxon>
        <taxon>Actinomycetota</taxon>
        <taxon>Actinomycetes</taxon>
        <taxon>Micromonosporales</taxon>
        <taxon>Micromonosporaceae</taxon>
        <taxon>Micromonospora</taxon>
    </lineage>
</organism>
<dbReference type="Gene3D" id="2.60.40.10">
    <property type="entry name" value="Immunoglobulins"/>
    <property type="match status" value="1"/>
</dbReference>
<keyword evidence="3" id="KW-1185">Reference proteome</keyword>
<dbReference type="OrthoDB" id="527247at2"/>
<dbReference type="SUPFAM" id="SSF81296">
    <property type="entry name" value="E set domains"/>
    <property type="match status" value="1"/>
</dbReference>
<evidence type="ECO:0000313" key="2">
    <source>
        <dbReference type="EMBL" id="SCL34932.1"/>
    </source>
</evidence>
<sequence>MSASTAIGMVSASLRNLLRGEMNLTPAVDVTVLAPDETAGPRRINLFLYKITENAFLKNQDWTLRPGTPPQLVDAPLSLNLFYLVTPYAQNDPVTGNATAHQILGEAMRVFHEHPTVPAEHLEPGLADARERVQIAGYAPDPEELSRIWTTFSQPFRLSVLYQVSTVQLDRSPDSARPVPRRVRRIGVPDVRAPWRPPAVTAMTPAAGPPGTVLTFTGQHLTGWRADVVAGDRHVLTGEPLDGDTFTATLPDGLAAGFHEVRVDVSALFRRTFVVEVTP</sequence>
<proteinExistence type="predicted"/>
<dbReference type="Proteomes" id="UP000199413">
    <property type="component" value="Unassembled WGS sequence"/>
</dbReference>
<dbReference type="STRING" id="568872.GA0070624_5122"/>
<gene>
    <name evidence="2" type="ORF">GA0070624_5122</name>
</gene>
<dbReference type="InterPro" id="IPR013783">
    <property type="entry name" value="Ig-like_fold"/>
</dbReference>
<name>A0A1C6SZZ3_9ACTN</name>
<dbReference type="RefSeq" id="WP_091345341.1">
    <property type="nucleotide sequence ID" value="NZ_FMHV01000002.1"/>
</dbReference>
<evidence type="ECO:0000313" key="3">
    <source>
        <dbReference type="Proteomes" id="UP000199413"/>
    </source>
</evidence>
<feature type="domain" description="Pvc16 N-terminal" evidence="1">
    <location>
        <begin position="10"/>
        <end position="179"/>
    </location>
</feature>
<evidence type="ECO:0000259" key="1">
    <source>
        <dbReference type="Pfam" id="PF14065"/>
    </source>
</evidence>
<dbReference type="InterPro" id="IPR014756">
    <property type="entry name" value="Ig_E-set"/>
</dbReference>
<dbReference type="EMBL" id="FMHV01000002">
    <property type="protein sequence ID" value="SCL34932.1"/>
    <property type="molecule type" value="Genomic_DNA"/>
</dbReference>